<dbReference type="PANTHER" id="PTHR30620:SF35">
    <property type="entry name" value="GLYCOSYL HYDROLASE FAMILY PROTEIN"/>
    <property type="match status" value="1"/>
</dbReference>
<dbReference type="InterPro" id="IPR051915">
    <property type="entry name" value="Cellulose_Degrad_GH3"/>
</dbReference>
<keyword evidence="3" id="KW-1185">Reference proteome</keyword>
<evidence type="ECO:0000256" key="1">
    <source>
        <dbReference type="ARBA" id="ARBA00022801"/>
    </source>
</evidence>
<evidence type="ECO:0008006" key="4">
    <source>
        <dbReference type="Google" id="ProtNLM"/>
    </source>
</evidence>
<protein>
    <recommendedName>
        <fullName evidence="4">Glycoside hydrolase family 3 C-terminal domain-containing protein</fullName>
    </recommendedName>
</protein>
<dbReference type="SUPFAM" id="SSF52279">
    <property type="entry name" value="Beta-D-glucan exohydrolase, C-terminal domain"/>
    <property type="match status" value="1"/>
</dbReference>
<dbReference type="EMBL" id="OU503058">
    <property type="protein sequence ID" value="CAI9787029.1"/>
    <property type="molecule type" value="Genomic_DNA"/>
</dbReference>
<dbReference type="InterPro" id="IPR036881">
    <property type="entry name" value="Glyco_hydro_3_C_sf"/>
</dbReference>
<dbReference type="InterPro" id="IPR036962">
    <property type="entry name" value="Glyco_hydro_3_N_sf"/>
</dbReference>
<accession>A0AAD2EDW6</accession>
<reference evidence="2" key="1">
    <citation type="submission" date="2023-05" db="EMBL/GenBank/DDBJ databases">
        <authorList>
            <person name="Huff M."/>
        </authorList>
    </citation>
    <scope>NUCLEOTIDE SEQUENCE</scope>
</reference>
<dbReference type="Gene3D" id="3.40.50.1700">
    <property type="entry name" value="Glycoside hydrolase family 3 C-terminal domain"/>
    <property type="match status" value="1"/>
</dbReference>
<dbReference type="GO" id="GO:0008422">
    <property type="term" value="F:beta-glucosidase activity"/>
    <property type="evidence" value="ECO:0007669"/>
    <property type="project" value="TreeGrafter"/>
</dbReference>
<evidence type="ECO:0000313" key="3">
    <source>
        <dbReference type="Proteomes" id="UP000834106"/>
    </source>
</evidence>
<dbReference type="Proteomes" id="UP000834106">
    <property type="component" value="Chromosome 23"/>
</dbReference>
<dbReference type="InterPro" id="IPR017853">
    <property type="entry name" value="GH"/>
</dbReference>
<dbReference type="SUPFAM" id="SSF51445">
    <property type="entry name" value="(Trans)glycosidases"/>
    <property type="match status" value="1"/>
</dbReference>
<dbReference type="AlphaFoldDB" id="A0AAD2EDW6"/>
<evidence type="ECO:0000313" key="2">
    <source>
        <dbReference type="EMBL" id="CAI9787029.1"/>
    </source>
</evidence>
<sequence length="198" mass="22030">MQGLLRIHMSAYYDTMDKGVATVMILTPAGMGIDRITSPPHSNYTYSVQKSVLAGIDMEESFDFSQIMIPYNFTEFIHDLTYLVKKNFIPMKRIDDAVGRILLVKFTLGLFENPLADLSLTNEVGSQAHRNLAREVVRKSLILLKNGNDSVLPLPKKVSKILVASSHADNLGYQCDGWTIAWQGFSGNNYTSGTFSST</sequence>
<name>A0AAD2EDW6_9LAMI</name>
<dbReference type="PANTHER" id="PTHR30620">
    <property type="entry name" value="PERIPLASMIC BETA-GLUCOSIDASE-RELATED"/>
    <property type="match status" value="1"/>
</dbReference>
<proteinExistence type="predicted"/>
<gene>
    <name evidence="2" type="ORF">FPE_LOCUS34459</name>
</gene>
<organism evidence="2 3">
    <name type="scientific">Fraxinus pennsylvanica</name>
    <dbReference type="NCBI Taxonomy" id="56036"/>
    <lineage>
        <taxon>Eukaryota</taxon>
        <taxon>Viridiplantae</taxon>
        <taxon>Streptophyta</taxon>
        <taxon>Embryophyta</taxon>
        <taxon>Tracheophyta</taxon>
        <taxon>Spermatophyta</taxon>
        <taxon>Magnoliopsida</taxon>
        <taxon>eudicotyledons</taxon>
        <taxon>Gunneridae</taxon>
        <taxon>Pentapetalae</taxon>
        <taxon>asterids</taxon>
        <taxon>lamiids</taxon>
        <taxon>Lamiales</taxon>
        <taxon>Oleaceae</taxon>
        <taxon>Oleeae</taxon>
        <taxon>Fraxinus</taxon>
    </lineage>
</organism>
<dbReference type="GO" id="GO:0009251">
    <property type="term" value="P:glucan catabolic process"/>
    <property type="evidence" value="ECO:0007669"/>
    <property type="project" value="TreeGrafter"/>
</dbReference>
<dbReference type="Gene3D" id="3.20.20.300">
    <property type="entry name" value="Glycoside hydrolase, family 3, N-terminal domain"/>
    <property type="match status" value="1"/>
</dbReference>
<keyword evidence="1" id="KW-0378">Hydrolase</keyword>